<reference evidence="3 4" key="1">
    <citation type="submission" date="2017-06" db="EMBL/GenBank/DDBJ databases">
        <title>Genome sequencing of cyanobaciteial culture collection at National Institute for Environmental Studies (NIES).</title>
        <authorList>
            <person name="Hirose Y."/>
            <person name="Shimura Y."/>
            <person name="Fujisawa T."/>
            <person name="Nakamura Y."/>
            <person name="Kawachi M."/>
        </authorList>
    </citation>
    <scope>NUCLEOTIDE SEQUENCE [LARGE SCALE GENOMIC DNA]</scope>
    <source>
        <strain evidence="3 4">NIES-267</strain>
        <plasmid evidence="4">Plasmid4 dna</plasmid>
    </source>
</reference>
<keyword evidence="2" id="KW-0812">Transmembrane</keyword>
<organism evidence="3 4">
    <name type="scientific">Calothrix parasitica NIES-267</name>
    <dbReference type="NCBI Taxonomy" id="1973488"/>
    <lineage>
        <taxon>Bacteria</taxon>
        <taxon>Bacillati</taxon>
        <taxon>Cyanobacteriota</taxon>
        <taxon>Cyanophyceae</taxon>
        <taxon>Nostocales</taxon>
        <taxon>Calotrichaceae</taxon>
        <taxon>Calothrix</taxon>
    </lineage>
</organism>
<evidence type="ECO:0000313" key="3">
    <source>
        <dbReference type="EMBL" id="BAY87989.1"/>
    </source>
</evidence>
<evidence type="ECO:0000256" key="1">
    <source>
        <dbReference type="SAM" id="MobiDB-lite"/>
    </source>
</evidence>
<feature type="transmembrane region" description="Helical" evidence="2">
    <location>
        <begin position="76"/>
        <end position="95"/>
    </location>
</feature>
<dbReference type="OrthoDB" id="483139at2"/>
<gene>
    <name evidence="3" type="ORF">NIES267_75310</name>
</gene>
<accession>A0A1Z4M3D4</accession>
<evidence type="ECO:0000256" key="2">
    <source>
        <dbReference type="SAM" id="Phobius"/>
    </source>
</evidence>
<feature type="transmembrane region" description="Helical" evidence="2">
    <location>
        <begin position="51"/>
        <end position="70"/>
    </location>
</feature>
<dbReference type="AlphaFoldDB" id="A0A1Z4M3D4"/>
<keyword evidence="3" id="KW-0614">Plasmid</keyword>
<keyword evidence="2" id="KW-0472">Membrane</keyword>
<keyword evidence="2" id="KW-1133">Transmembrane helix</keyword>
<proteinExistence type="predicted"/>
<protein>
    <submittedName>
        <fullName evidence="3">Uncharacterized protein</fullName>
    </submittedName>
</protein>
<sequence>MLEQFDELEEQEQSETTPDTPLPKDLIEHLEQRKKHRKQVIQTTELVQKYFISWSLGTTGFFLARLLLLINGGASLWLAAGLCFSICSISSIVGLSGFRANYNDGFEVEGMEKPVKTIGGFVIAAGSTWLAIKDYQYFQQITADSAYQISADIQTIYQERPWLDPWLSIGIAAGIVLGSLFIISRR</sequence>
<evidence type="ECO:0000313" key="4">
    <source>
        <dbReference type="Proteomes" id="UP000218418"/>
    </source>
</evidence>
<keyword evidence="4" id="KW-1185">Reference proteome</keyword>
<feature type="region of interest" description="Disordered" evidence="1">
    <location>
        <begin position="1"/>
        <end position="24"/>
    </location>
</feature>
<name>A0A1Z4M3D4_9CYAN</name>
<feature type="transmembrane region" description="Helical" evidence="2">
    <location>
        <begin position="166"/>
        <end position="183"/>
    </location>
</feature>
<dbReference type="Proteomes" id="UP000218418">
    <property type="component" value="Plasmid plasmid4"/>
</dbReference>
<geneLocation type="plasmid" evidence="4">
    <name>Plasmid4 dna</name>
</geneLocation>
<feature type="compositionally biased region" description="Acidic residues" evidence="1">
    <location>
        <begin position="1"/>
        <end position="13"/>
    </location>
</feature>
<dbReference type="EMBL" id="AP018231">
    <property type="protein sequence ID" value="BAY87989.1"/>
    <property type="molecule type" value="Genomic_DNA"/>
</dbReference>